<proteinExistence type="inferred from homology"/>
<keyword evidence="3" id="KW-1003">Cell membrane</keyword>
<feature type="transmembrane region" description="Helical" evidence="7">
    <location>
        <begin position="110"/>
        <end position="129"/>
    </location>
</feature>
<evidence type="ECO:0000313" key="8">
    <source>
        <dbReference type="EMBL" id="KAB1157538.1"/>
    </source>
</evidence>
<feature type="transmembrane region" description="Helical" evidence="7">
    <location>
        <begin position="84"/>
        <end position="103"/>
    </location>
</feature>
<gene>
    <name evidence="8" type="ORF">F6464_00180</name>
</gene>
<dbReference type="InterPro" id="IPR051907">
    <property type="entry name" value="DoxX-like_oxidoreductase"/>
</dbReference>
<dbReference type="PANTHER" id="PTHR33452">
    <property type="entry name" value="OXIDOREDUCTASE CATD-RELATED"/>
    <property type="match status" value="1"/>
</dbReference>
<keyword evidence="9" id="KW-1185">Reference proteome</keyword>
<evidence type="ECO:0000256" key="4">
    <source>
        <dbReference type="ARBA" id="ARBA00022692"/>
    </source>
</evidence>
<protein>
    <submittedName>
        <fullName evidence="8">DoxX family membrane protein</fullName>
    </submittedName>
</protein>
<comment type="subcellular location">
    <subcellularLocation>
        <location evidence="1">Cell membrane</location>
        <topology evidence="1">Multi-pass membrane protein</topology>
    </subcellularLocation>
</comment>
<dbReference type="AlphaFoldDB" id="A0A7J5AJH2"/>
<evidence type="ECO:0000256" key="6">
    <source>
        <dbReference type="ARBA" id="ARBA00023136"/>
    </source>
</evidence>
<evidence type="ECO:0000256" key="3">
    <source>
        <dbReference type="ARBA" id="ARBA00022475"/>
    </source>
</evidence>
<dbReference type="PANTHER" id="PTHR33452:SF1">
    <property type="entry name" value="INNER MEMBRANE PROTEIN YPHA-RELATED"/>
    <property type="match status" value="1"/>
</dbReference>
<evidence type="ECO:0000313" key="9">
    <source>
        <dbReference type="Proteomes" id="UP000490922"/>
    </source>
</evidence>
<feature type="transmembrane region" description="Helical" evidence="7">
    <location>
        <begin position="12"/>
        <end position="33"/>
    </location>
</feature>
<dbReference type="GO" id="GO:0005886">
    <property type="term" value="C:plasma membrane"/>
    <property type="evidence" value="ECO:0007669"/>
    <property type="project" value="UniProtKB-SubCell"/>
</dbReference>
<dbReference type="RefSeq" id="WP_151105731.1">
    <property type="nucleotide sequence ID" value="NZ_WAEM01000001.1"/>
</dbReference>
<sequence length="141" mass="15697">MDTSVKGLNKWANSHTSITLDFLRVALGVFLIYKGASFITNNRDFEDLIAPISNFLGGMFVFHYIAAAHIMGGIIIIFGLLTRWAIIAQLPILFGAVLINFIGEMHLGNLLVAFLVLAISLFFLFFGSGKHSADYYFKMEK</sequence>
<accession>A0A7J5AJH2</accession>
<feature type="transmembrane region" description="Helical" evidence="7">
    <location>
        <begin position="54"/>
        <end position="78"/>
    </location>
</feature>
<dbReference type="EMBL" id="WAEM01000001">
    <property type="protein sequence ID" value="KAB1157538.1"/>
    <property type="molecule type" value="Genomic_DNA"/>
</dbReference>
<evidence type="ECO:0000256" key="2">
    <source>
        <dbReference type="ARBA" id="ARBA00006679"/>
    </source>
</evidence>
<reference evidence="8 9" key="1">
    <citation type="submission" date="2019-09" db="EMBL/GenBank/DDBJ databases">
        <title>Flavobacterium sp. nov., isolated from glacier ice.</title>
        <authorList>
            <person name="Liu Q."/>
        </authorList>
    </citation>
    <scope>NUCLEOTIDE SEQUENCE [LARGE SCALE GENOMIC DNA]</scope>
    <source>
        <strain evidence="8 9">NBRC 112527</strain>
    </source>
</reference>
<dbReference type="OrthoDB" id="680764at2"/>
<name>A0A7J5AJH2_9FLAO</name>
<comment type="caution">
    <text evidence="8">The sequence shown here is derived from an EMBL/GenBank/DDBJ whole genome shotgun (WGS) entry which is preliminary data.</text>
</comment>
<keyword evidence="6 7" id="KW-0472">Membrane</keyword>
<comment type="similarity">
    <text evidence="2">Belongs to the DoxX family.</text>
</comment>
<dbReference type="Pfam" id="PF07681">
    <property type="entry name" value="DoxX"/>
    <property type="match status" value="1"/>
</dbReference>
<evidence type="ECO:0000256" key="7">
    <source>
        <dbReference type="SAM" id="Phobius"/>
    </source>
</evidence>
<organism evidence="8 9">
    <name type="scientific">Flavobacterium luteum</name>
    <dbReference type="NCBI Taxonomy" id="2026654"/>
    <lineage>
        <taxon>Bacteria</taxon>
        <taxon>Pseudomonadati</taxon>
        <taxon>Bacteroidota</taxon>
        <taxon>Flavobacteriia</taxon>
        <taxon>Flavobacteriales</taxon>
        <taxon>Flavobacteriaceae</taxon>
        <taxon>Flavobacterium</taxon>
    </lineage>
</organism>
<dbReference type="Proteomes" id="UP000490922">
    <property type="component" value="Unassembled WGS sequence"/>
</dbReference>
<keyword evidence="5 7" id="KW-1133">Transmembrane helix</keyword>
<dbReference type="InterPro" id="IPR032808">
    <property type="entry name" value="DoxX"/>
</dbReference>
<evidence type="ECO:0000256" key="5">
    <source>
        <dbReference type="ARBA" id="ARBA00022989"/>
    </source>
</evidence>
<evidence type="ECO:0000256" key="1">
    <source>
        <dbReference type="ARBA" id="ARBA00004651"/>
    </source>
</evidence>
<keyword evidence="4 7" id="KW-0812">Transmembrane</keyword>